<evidence type="ECO:0000256" key="6">
    <source>
        <dbReference type="ARBA" id="ARBA00023008"/>
    </source>
</evidence>
<dbReference type="FunFam" id="2.60.40.200:FF:000001">
    <property type="entry name" value="Superoxide dismutase [Cu-Zn]"/>
    <property type="match status" value="1"/>
</dbReference>
<dbReference type="OrthoDB" id="2015551at2759"/>
<dbReference type="CDD" id="cd00305">
    <property type="entry name" value="Cu-Zn_Superoxide_Dismutase"/>
    <property type="match status" value="1"/>
</dbReference>
<evidence type="ECO:0000256" key="1">
    <source>
        <dbReference type="ARBA" id="ARBA00010457"/>
    </source>
</evidence>
<evidence type="ECO:0000313" key="12">
    <source>
        <dbReference type="Proteomes" id="UP000639338"/>
    </source>
</evidence>
<dbReference type="InterPro" id="IPR036423">
    <property type="entry name" value="SOD-like_Cu/Zn_dom_sf"/>
</dbReference>
<dbReference type="InterPro" id="IPR001424">
    <property type="entry name" value="SOD_Cu_Zn_dom"/>
</dbReference>
<evidence type="ECO:0000256" key="9">
    <source>
        <dbReference type="SAM" id="SignalP"/>
    </source>
</evidence>
<name>A0A834XL87_APHGI</name>
<protein>
    <recommendedName>
        <fullName evidence="8">Superoxide dismutase [Cu-Zn]</fullName>
        <ecNumber evidence="8">1.15.1.1</ecNumber>
    </recommendedName>
</protein>
<evidence type="ECO:0000256" key="3">
    <source>
        <dbReference type="ARBA" id="ARBA00022833"/>
    </source>
</evidence>
<dbReference type="PANTHER" id="PTHR10003">
    <property type="entry name" value="SUPEROXIDE DISMUTASE CU-ZN -RELATED"/>
    <property type="match status" value="1"/>
</dbReference>
<comment type="cofactor">
    <cofactor evidence="8">
        <name>Zn(2+)</name>
        <dbReference type="ChEBI" id="CHEBI:29105"/>
    </cofactor>
    <text evidence="8">Binds 1 zinc ion per subunit.</text>
</comment>
<keyword evidence="2 8" id="KW-0479">Metal-binding</keyword>
<feature type="signal peptide" evidence="9">
    <location>
        <begin position="1"/>
        <end position="16"/>
    </location>
</feature>
<sequence length="172" mass="17668">MKVFVLVLALAATAYAVDTIAVVKILPHEPSNKILGNLRFIQSNPTGPVTITGKITGLKPGKHGFHIHEKGDLTNNCTSTGGHYNPKGATHGAPTDATRHVGDLGNIEANAQGEATVNIVDKIISLSGAQSIIGRGVVVHDMVDDLGKGGHELSKTTGNAGGRLGCGVIGIL</sequence>
<dbReference type="GO" id="GO:0004784">
    <property type="term" value="F:superoxide dismutase activity"/>
    <property type="evidence" value="ECO:0007669"/>
    <property type="project" value="UniProtKB-EC"/>
</dbReference>
<evidence type="ECO:0000256" key="8">
    <source>
        <dbReference type="RuleBase" id="RU000393"/>
    </source>
</evidence>
<gene>
    <name evidence="11" type="ORF">HCN44_007305</name>
</gene>
<evidence type="ECO:0000256" key="7">
    <source>
        <dbReference type="ARBA" id="ARBA00049204"/>
    </source>
</evidence>
<dbReference type="EMBL" id="JACMRX010000005">
    <property type="protein sequence ID" value="KAF7988995.1"/>
    <property type="molecule type" value="Genomic_DNA"/>
</dbReference>
<comment type="cofactor">
    <cofactor evidence="8">
        <name>Cu cation</name>
        <dbReference type="ChEBI" id="CHEBI:23378"/>
    </cofactor>
    <text evidence="8">Binds 1 copper ion per subunit.</text>
</comment>
<dbReference type="Gene3D" id="2.60.40.200">
    <property type="entry name" value="Superoxide dismutase, copper/zinc binding domain"/>
    <property type="match status" value="1"/>
</dbReference>
<accession>A0A834XL87</accession>
<dbReference type="AlphaFoldDB" id="A0A834XL87"/>
<evidence type="ECO:0000256" key="5">
    <source>
        <dbReference type="ARBA" id="ARBA00023002"/>
    </source>
</evidence>
<keyword evidence="9" id="KW-0732">Signal</keyword>
<dbReference type="SUPFAM" id="SSF49329">
    <property type="entry name" value="Cu,Zn superoxide dismutase-like"/>
    <property type="match status" value="1"/>
</dbReference>
<evidence type="ECO:0000259" key="10">
    <source>
        <dbReference type="Pfam" id="PF00080"/>
    </source>
</evidence>
<proteinExistence type="inferred from homology"/>
<evidence type="ECO:0000256" key="4">
    <source>
        <dbReference type="ARBA" id="ARBA00022862"/>
    </source>
</evidence>
<comment type="function">
    <text evidence="8">Destroys radicals which are normally produced within the cells and which are toxic to biological systems.</text>
</comment>
<keyword evidence="6 8" id="KW-0186">Copper</keyword>
<dbReference type="PRINTS" id="PR00068">
    <property type="entry name" value="CUZNDISMTASE"/>
</dbReference>
<keyword evidence="12" id="KW-1185">Reference proteome</keyword>
<dbReference type="InterPro" id="IPR018152">
    <property type="entry name" value="SOD_Cu/Zn_BS"/>
</dbReference>
<reference evidence="11 12" key="1">
    <citation type="submission" date="2020-08" db="EMBL/GenBank/DDBJ databases">
        <title>Aphidius gifuensis genome sequencing and assembly.</title>
        <authorList>
            <person name="Du Z."/>
        </authorList>
    </citation>
    <scope>NUCLEOTIDE SEQUENCE [LARGE SCALE GENOMIC DNA]</scope>
    <source>
        <strain evidence="11">YNYX2018</strain>
        <tissue evidence="11">Adults</tissue>
    </source>
</reference>
<evidence type="ECO:0000256" key="2">
    <source>
        <dbReference type="ARBA" id="ARBA00022723"/>
    </source>
</evidence>
<evidence type="ECO:0000313" key="11">
    <source>
        <dbReference type="EMBL" id="KAF7988995.1"/>
    </source>
</evidence>
<dbReference type="EC" id="1.15.1.1" evidence="8"/>
<dbReference type="PROSITE" id="PS00332">
    <property type="entry name" value="SOD_CU_ZN_2"/>
    <property type="match status" value="1"/>
</dbReference>
<keyword evidence="5 8" id="KW-0560">Oxidoreductase</keyword>
<organism evidence="11 12">
    <name type="scientific">Aphidius gifuensis</name>
    <name type="common">Parasitoid wasp</name>
    <dbReference type="NCBI Taxonomy" id="684658"/>
    <lineage>
        <taxon>Eukaryota</taxon>
        <taxon>Metazoa</taxon>
        <taxon>Ecdysozoa</taxon>
        <taxon>Arthropoda</taxon>
        <taxon>Hexapoda</taxon>
        <taxon>Insecta</taxon>
        <taxon>Pterygota</taxon>
        <taxon>Neoptera</taxon>
        <taxon>Endopterygota</taxon>
        <taxon>Hymenoptera</taxon>
        <taxon>Apocrita</taxon>
        <taxon>Ichneumonoidea</taxon>
        <taxon>Braconidae</taxon>
        <taxon>Aphidiinae</taxon>
        <taxon>Aphidius</taxon>
    </lineage>
</organism>
<feature type="domain" description="Superoxide dismutase copper/zinc binding" evidence="10">
    <location>
        <begin position="36"/>
        <end position="169"/>
    </location>
</feature>
<feature type="chain" id="PRO_5032327832" description="Superoxide dismutase [Cu-Zn]" evidence="9">
    <location>
        <begin position="17"/>
        <end position="172"/>
    </location>
</feature>
<dbReference type="GO" id="GO:0005507">
    <property type="term" value="F:copper ion binding"/>
    <property type="evidence" value="ECO:0007669"/>
    <property type="project" value="InterPro"/>
</dbReference>
<comment type="similarity">
    <text evidence="1 8">Belongs to the Cu-Zn superoxide dismutase family.</text>
</comment>
<keyword evidence="4" id="KW-0049">Antioxidant</keyword>
<keyword evidence="3 8" id="KW-0862">Zinc</keyword>
<dbReference type="PROSITE" id="PS00087">
    <property type="entry name" value="SOD_CU_ZN_1"/>
    <property type="match status" value="1"/>
</dbReference>
<dbReference type="Pfam" id="PF00080">
    <property type="entry name" value="Sod_Cu"/>
    <property type="match status" value="1"/>
</dbReference>
<dbReference type="InterPro" id="IPR024134">
    <property type="entry name" value="SOD_Cu/Zn_/chaperone"/>
</dbReference>
<comment type="caution">
    <text evidence="11">The sequence shown here is derived from an EMBL/GenBank/DDBJ whole genome shotgun (WGS) entry which is preliminary data.</text>
</comment>
<comment type="catalytic activity">
    <reaction evidence="7 8">
        <text>2 superoxide + 2 H(+) = H2O2 + O2</text>
        <dbReference type="Rhea" id="RHEA:20696"/>
        <dbReference type="ChEBI" id="CHEBI:15378"/>
        <dbReference type="ChEBI" id="CHEBI:15379"/>
        <dbReference type="ChEBI" id="CHEBI:16240"/>
        <dbReference type="ChEBI" id="CHEBI:18421"/>
        <dbReference type="EC" id="1.15.1.1"/>
    </reaction>
</comment>
<dbReference type="Proteomes" id="UP000639338">
    <property type="component" value="Unassembled WGS sequence"/>
</dbReference>